<dbReference type="Proteomes" id="UP000295151">
    <property type="component" value="Unassembled WGS sequence"/>
</dbReference>
<feature type="region of interest" description="Disordered" evidence="1">
    <location>
        <begin position="266"/>
        <end position="287"/>
    </location>
</feature>
<dbReference type="AlphaFoldDB" id="A0A4R7TIE0"/>
<gene>
    <name evidence="3" type="ORF">EV138_4859</name>
</gene>
<evidence type="ECO:0000313" key="3">
    <source>
        <dbReference type="EMBL" id="TDU91257.1"/>
    </source>
</evidence>
<name>A0A4R7TIE0_9ACTN</name>
<dbReference type="PROSITE" id="PS50965">
    <property type="entry name" value="NERD"/>
    <property type="match status" value="1"/>
</dbReference>
<dbReference type="OrthoDB" id="4246706at2"/>
<organism evidence="3 4">
    <name type="scientific">Kribbella voronezhensis</name>
    <dbReference type="NCBI Taxonomy" id="2512212"/>
    <lineage>
        <taxon>Bacteria</taxon>
        <taxon>Bacillati</taxon>
        <taxon>Actinomycetota</taxon>
        <taxon>Actinomycetes</taxon>
        <taxon>Propionibacteriales</taxon>
        <taxon>Kribbellaceae</taxon>
        <taxon>Kribbella</taxon>
    </lineage>
</organism>
<evidence type="ECO:0000256" key="1">
    <source>
        <dbReference type="SAM" id="MobiDB-lite"/>
    </source>
</evidence>
<comment type="caution">
    <text evidence="3">The sequence shown here is derived from an EMBL/GenBank/DDBJ whole genome shotgun (WGS) entry which is preliminary data.</text>
</comment>
<evidence type="ECO:0000313" key="4">
    <source>
        <dbReference type="Proteomes" id="UP000295151"/>
    </source>
</evidence>
<protein>
    <submittedName>
        <fullName evidence="3">Nuclease-like protein</fullName>
    </submittedName>
</protein>
<dbReference type="Pfam" id="PF08378">
    <property type="entry name" value="NERD"/>
    <property type="match status" value="1"/>
</dbReference>
<keyword evidence="4" id="KW-1185">Reference proteome</keyword>
<dbReference type="EMBL" id="SOCE01000001">
    <property type="protein sequence ID" value="TDU91257.1"/>
    <property type="molecule type" value="Genomic_DNA"/>
</dbReference>
<dbReference type="InterPro" id="IPR011528">
    <property type="entry name" value="NERD"/>
</dbReference>
<feature type="domain" description="NERD" evidence="2">
    <location>
        <begin position="116"/>
        <end position="236"/>
    </location>
</feature>
<evidence type="ECO:0000259" key="2">
    <source>
        <dbReference type="PROSITE" id="PS50965"/>
    </source>
</evidence>
<proteinExistence type="predicted"/>
<dbReference type="RefSeq" id="WP_133981034.1">
    <property type="nucleotide sequence ID" value="NZ_SOCE01000001.1"/>
</dbReference>
<sequence length="287" mass="30895">MTTDGKPAAEAAIKLIKLRYAGVCTCGAAVAPGSYAGWDKVTRSVLCETCVATPPADSNGAAEQPVDIGRPGASLDREYQRRKHSHENRVRARFPRLGGLLLAVTGEPASTKSFAIGAEGEQHVASRLEKACGDEVLFLHNRRLGKRRRDGDIDHLAIAASGIYVIDAKHYKDATVRVRRTGGLLSPAREQLLINGRDRTNLIAGSTKQRDALLVALDNHPLAASVSVTSLLCFRTADLPFWGDAEIAGVRVLALRGTIKLLRRNGPLTPSDRQSLHRHLAAELPPA</sequence>
<accession>A0A4R7TIE0</accession>
<reference evidence="3 4" key="1">
    <citation type="submission" date="2019-03" db="EMBL/GenBank/DDBJ databases">
        <title>Genomic Encyclopedia of Type Strains, Phase III (KMG-III): the genomes of soil and plant-associated and newly described type strains.</title>
        <authorList>
            <person name="Whitman W."/>
        </authorList>
    </citation>
    <scope>NUCLEOTIDE SEQUENCE [LARGE SCALE GENOMIC DNA]</scope>
    <source>
        <strain evidence="3 4">VKM Ac-2575</strain>
    </source>
</reference>